<evidence type="ECO:0000313" key="2">
    <source>
        <dbReference type="EMBL" id="KAJ8298992.1"/>
    </source>
</evidence>
<dbReference type="Pfam" id="PF14216">
    <property type="entry name" value="DUF4326"/>
    <property type="match status" value="1"/>
</dbReference>
<feature type="domain" description="DUF4326" evidence="1">
    <location>
        <begin position="43"/>
        <end position="133"/>
    </location>
</feature>
<sequence length="141" mass="15986">MSPFAIMATPKFVFQPTNSTKSSGTTVINIRKKNLNQNGFKDLQHWLSNPNHVYIGRNMTHYVPGAVGSKWGNPFSVNKYGRDECLRKYKEYVLTDTKTHENGKTLLQSLDELKGKTLGCWCHPEPCHGHVLVKLIEEKGI</sequence>
<organism evidence="2 3">
    <name type="scientific">Tegillarca granosa</name>
    <name type="common">Malaysian cockle</name>
    <name type="synonym">Anadara granosa</name>
    <dbReference type="NCBI Taxonomy" id="220873"/>
    <lineage>
        <taxon>Eukaryota</taxon>
        <taxon>Metazoa</taxon>
        <taxon>Spiralia</taxon>
        <taxon>Lophotrochozoa</taxon>
        <taxon>Mollusca</taxon>
        <taxon>Bivalvia</taxon>
        <taxon>Autobranchia</taxon>
        <taxon>Pteriomorphia</taxon>
        <taxon>Arcoida</taxon>
        <taxon>Arcoidea</taxon>
        <taxon>Arcidae</taxon>
        <taxon>Tegillarca</taxon>
    </lineage>
</organism>
<evidence type="ECO:0000313" key="3">
    <source>
        <dbReference type="Proteomes" id="UP001217089"/>
    </source>
</evidence>
<dbReference type="EMBL" id="JARBDR010000921">
    <property type="protein sequence ID" value="KAJ8298992.1"/>
    <property type="molecule type" value="Genomic_DNA"/>
</dbReference>
<protein>
    <recommendedName>
        <fullName evidence="1">DUF4326 domain-containing protein</fullName>
    </recommendedName>
</protein>
<dbReference type="InterPro" id="IPR025475">
    <property type="entry name" value="DUF4326"/>
</dbReference>
<comment type="caution">
    <text evidence="2">The sequence shown here is derived from an EMBL/GenBank/DDBJ whole genome shotgun (WGS) entry which is preliminary data.</text>
</comment>
<name>A0ABQ9E623_TEGGR</name>
<proteinExistence type="predicted"/>
<dbReference type="Proteomes" id="UP001217089">
    <property type="component" value="Unassembled WGS sequence"/>
</dbReference>
<gene>
    <name evidence="2" type="ORF">KUTeg_023052</name>
</gene>
<keyword evidence="3" id="KW-1185">Reference proteome</keyword>
<evidence type="ECO:0000259" key="1">
    <source>
        <dbReference type="Pfam" id="PF14216"/>
    </source>
</evidence>
<reference evidence="2 3" key="1">
    <citation type="submission" date="2022-12" db="EMBL/GenBank/DDBJ databases">
        <title>Chromosome-level genome of Tegillarca granosa.</title>
        <authorList>
            <person name="Kim J."/>
        </authorList>
    </citation>
    <scope>NUCLEOTIDE SEQUENCE [LARGE SCALE GENOMIC DNA]</scope>
    <source>
        <strain evidence="2">Teg-2019</strain>
        <tissue evidence="2">Adductor muscle</tissue>
    </source>
</reference>
<accession>A0ABQ9E623</accession>